<evidence type="ECO:0000256" key="5">
    <source>
        <dbReference type="ARBA" id="ARBA00023125"/>
    </source>
</evidence>
<feature type="DNA-binding region" description="OmpR/PhoB-type" evidence="9">
    <location>
        <begin position="131"/>
        <end position="227"/>
    </location>
</feature>
<dbReference type="GO" id="GO:0005829">
    <property type="term" value="C:cytosol"/>
    <property type="evidence" value="ECO:0007669"/>
    <property type="project" value="TreeGrafter"/>
</dbReference>
<accession>A0A0M2NI30</accession>
<protein>
    <recommendedName>
        <fullName evidence="1">Stage 0 sporulation protein A homolog</fullName>
    </recommendedName>
</protein>
<dbReference type="Gene3D" id="6.10.250.690">
    <property type="match status" value="1"/>
</dbReference>
<dbReference type="SMART" id="SM00862">
    <property type="entry name" value="Trans_reg_C"/>
    <property type="match status" value="1"/>
</dbReference>
<dbReference type="EMBL" id="LAYJ01000103">
    <property type="protein sequence ID" value="KKI50611.1"/>
    <property type="molecule type" value="Genomic_DNA"/>
</dbReference>
<evidence type="ECO:0000256" key="9">
    <source>
        <dbReference type="PROSITE-ProRule" id="PRU01091"/>
    </source>
</evidence>
<dbReference type="GO" id="GO:0000976">
    <property type="term" value="F:transcription cis-regulatory region binding"/>
    <property type="evidence" value="ECO:0007669"/>
    <property type="project" value="TreeGrafter"/>
</dbReference>
<reference evidence="12 13" key="1">
    <citation type="submission" date="2015-04" db="EMBL/GenBank/DDBJ databases">
        <title>Draft genome sequence of bacteremic isolate Catabacter hongkongensis type strain HKU16T.</title>
        <authorList>
            <person name="Lau S.K."/>
            <person name="Teng J.L."/>
            <person name="Huang Y."/>
            <person name="Curreem S.O."/>
            <person name="Tsui S.K."/>
            <person name="Woo P.C."/>
        </authorList>
    </citation>
    <scope>NUCLEOTIDE SEQUENCE [LARGE SCALE GENOMIC DNA]</scope>
    <source>
        <strain evidence="12 13">HKU16</strain>
    </source>
</reference>
<keyword evidence="2 8" id="KW-0597">Phosphoprotein</keyword>
<keyword evidence="3" id="KW-0902">Two-component regulatory system</keyword>
<dbReference type="PROSITE" id="PS50110">
    <property type="entry name" value="RESPONSE_REGULATORY"/>
    <property type="match status" value="1"/>
</dbReference>
<dbReference type="PANTHER" id="PTHR48111:SF1">
    <property type="entry name" value="TWO-COMPONENT RESPONSE REGULATOR ORR33"/>
    <property type="match status" value="1"/>
</dbReference>
<evidence type="ECO:0000256" key="3">
    <source>
        <dbReference type="ARBA" id="ARBA00023012"/>
    </source>
</evidence>
<dbReference type="InterPro" id="IPR036388">
    <property type="entry name" value="WH-like_DNA-bd_sf"/>
</dbReference>
<organism evidence="12 13">
    <name type="scientific">Christensenella hongkongensis</name>
    <dbReference type="NCBI Taxonomy" id="270498"/>
    <lineage>
        <taxon>Bacteria</taxon>
        <taxon>Bacillati</taxon>
        <taxon>Bacillota</taxon>
        <taxon>Clostridia</taxon>
        <taxon>Christensenellales</taxon>
        <taxon>Christensenellaceae</taxon>
        <taxon>Christensenella</taxon>
    </lineage>
</organism>
<dbReference type="GO" id="GO:0006355">
    <property type="term" value="P:regulation of DNA-templated transcription"/>
    <property type="evidence" value="ECO:0007669"/>
    <property type="project" value="InterPro"/>
</dbReference>
<feature type="domain" description="OmpR/PhoB-type" evidence="11">
    <location>
        <begin position="131"/>
        <end position="227"/>
    </location>
</feature>
<dbReference type="PROSITE" id="PS51755">
    <property type="entry name" value="OMPR_PHOB"/>
    <property type="match status" value="1"/>
</dbReference>
<comment type="function">
    <text evidence="7">May play the central regulatory role in sporulation. It may be an element of the effector pathway responsible for the activation of sporulation genes in response to nutritional stress. Spo0A may act in concert with spo0H (a sigma factor) to control the expression of some genes that are critical to the sporulation process.</text>
</comment>
<dbReference type="Gene3D" id="3.40.50.2300">
    <property type="match status" value="1"/>
</dbReference>
<keyword evidence="6" id="KW-0804">Transcription</keyword>
<feature type="domain" description="Response regulatory" evidence="10">
    <location>
        <begin position="3"/>
        <end position="119"/>
    </location>
</feature>
<dbReference type="Gene3D" id="1.10.10.10">
    <property type="entry name" value="Winged helix-like DNA-binding domain superfamily/Winged helix DNA-binding domain"/>
    <property type="match status" value="1"/>
</dbReference>
<proteinExistence type="predicted"/>
<gene>
    <name evidence="12" type="ORF">CHK_1905</name>
</gene>
<keyword evidence="4" id="KW-0805">Transcription regulation</keyword>
<dbReference type="SMART" id="SM00448">
    <property type="entry name" value="REC"/>
    <property type="match status" value="1"/>
</dbReference>
<dbReference type="STRING" id="270498.CHK_1905"/>
<evidence type="ECO:0000313" key="13">
    <source>
        <dbReference type="Proteomes" id="UP000034076"/>
    </source>
</evidence>
<dbReference type="CDD" id="cd00383">
    <property type="entry name" value="trans_reg_C"/>
    <property type="match status" value="1"/>
</dbReference>
<feature type="modified residue" description="4-aspartylphosphate" evidence="8">
    <location>
        <position position="53"/>
    </location>
</feature>
<dbReference type="InterPro" id="IPR039420">
    <property type="entry name" value="WalR-like"/>
</dbReference>
<comment type="caution">
    <text evidence="12">The sequence shown here is derived from an EMBL/GenBank/DDBJ whole genome shotgun (WGS) entry which is preliminary data.</text>
</comment>
<dbReference type="Pfam" id="PF00486">
    <property type="entry name" value="Trans_reg_C"/>
    <property type="match status" value="1"/>
</dbReference>
<keyword evidence="13" id="KW-1185">Reference proteome</keyword>
<dbReference type="AlphaFoldDB" id="A0A0M2NI30"/>
<evidence type="ECO:0000256" key="8">
    <source>
        <dbReference type="PROSITE-ProRule" id="PRU00169"/>
    </source>
</evidence>
<dbReference type="InterPro" id="IPR011006">
    <property type="entry name" value="CheY-like_superfamily"/>
</dbReference>
<evidence type="ECO:0000256" key="4">
    <source>
        <dbReference type="ARBA" id="ARBA00023015"/>
    </source>
</evidence>
<keyword evidence="5 9" id="KW-0238">DNA-binding</keyword>
<dbReference type="PATRIC" id="fig|270498.16.peg.1593"/>
<dbReference type="GO" id="GO:0000156">
    <property type="term" value="F:phosphorelay response regulator activity"/>
    <property type="evidence" value="ECO:0007669"/>
    <property type="project" value="TreeGrafter"/>
</dbReference>
<evidence type="ECO:0000256" key="6">
    <source>
        <dbReference type="ARBA" id="ARBA00023163"/>
    </source>
</evidence>
<evidence type="ECO:0000259" key="10">
    <source>
        <dbReference type="PROSITE" id="PS50110"/>
    </source>
</evidence>
<dbReference type="PANTHER" id="PTHR48111">
    <property type="entry name" value="REGULATOR OF RPOS"/>
    <property type="match status" value="1"/>
</dbReference>
<dbReference type="SUPFAM" id="SSF52172">
    <property type="entry name" value="CheY-like"/>
    <property type="match status" value="1"/>
</dbReference>
<dbReference type="InterPro" id="IPR001789">
    <property type="entry name" value="Sig_transdc_resp-reg_receiver"/>
</dbReference>
<dbReference type="Pfam" id="PF00072">
    <property type="entry name" value="Response_reg"/>
    <property type="match status" value="1"/>
</dbReference>
<dbReference type="InterPro" id="IPR001867">
    <property type="entry name" value="OmpR/PhoB-type_DNA-bd"/>
</dbReference>
<evidence type="ECO:0000256" key="1">
    <source>
        <dbReference type="ARBA" id="ARBA00018672"/>
    </source>
</evidence>
<sequence>MATIMIVEDDASVRELIVCTLKSAGFEVRAYECGEELLKNYSEDDAPQAILLDIMLPGIDGFEVYRRLSAQEGFNVPVVFLTARTTEVDKVSGLNLGADDYITKPFGVLELIARVNAVIRRAQKISVKPLPKVREAGGVRLDAAAHVLYVDGEKTDLTYKEFEILHYFMRNEGMVLTREMLLNEIWGIDTDIETRTVDMHIKTLRQKIGRCGSYIKTVRGVGYRFEV</sequence>
<name>A0A0M2NI30_9FIRM</name>
<evidence type="ECO:0000256" key="7">
    <source>
        <dbReference type="ARBA" id="ARBA00024867"/>
    </source>
</evidence>
<dbReference type="RefSeq" id="WP_235811586.1">
    <property type="nucleotide sequence ID" value="NZ_CAUERS010000075.1"/>
</dbReference>
<evidence type="ECO:0000313" key="12">
    <source>
        <dbReference type="EMBL" id="KKI50611.1"/>
    </source>
</evidence>
<evidence type="ECO:0000259" key="11">
    <source>
        <dbReference type="PROSITE" id="PS51755"/>
    </source>
</evidence>
<dbReference type="GO" id="GO:0032993">
    <property type="term" value="C:protein-DNA complex"/>
    <property type="evidence" value="ECO:0007669"/>
    <property type="project" value="TreeGrafter"/>
</dbReference>
<evidence type="ECO:0000256" key="2">
    <source>
        <dbReference type="ARBA" id="ARBA00022553"/>
    </source>
</evidence>
<dbReference type="Proteomes" id="UP000034076">
    <property type="component" value="Unassembled WGS sequence"/>
</dbReference>